<dbReference type="InterPro" id="IPR014016">
    <property type="entry name" value="UvrD-like_ATP-bd"/>
</dbReference>
<keyword evidence="5 11" id="KW-0067">ATP-binding</keyword>
<dbReference type="PROSITE" id="PS51198">
    <property type="entry name" value="UVRD_HELICASE_ATP_BIND"/>
    <property type="match status" value="1"/>
</dbReference>
<dbReference type="InterPro" id="IPR014017">
    <property type="entry name" value="DNA_helicase_UvrD-like_C"/>
</dbReference>
<keyword evidence="2 11" id="KW-0547">Nucleotide-binding</keyword>
<reference evidence="15 16" key="1">
    <citation type="submission" date="2017-03" db="EMBL/GenBank/DDBJ databases">
        <title>Genomes of endolithic fungi from Antarctica.</title>
        <authorList>
            <person name="Coleine C."/>
            <person name="Masonjones S."/>
            <person name="Stajich J.E."/>
        </authorList>
    </citation>
    <scope>NUCLEOTIDE SEQUENCE [LARGE SCALE GENOMIC DNA]</scope>
    <source>
        <strain evidence="15 16">CCFEE 5311</strain>
    </source>
</reference>
<keyword evidence="4 11" id="KW-0347">Helicase</keyword>
<evidence type="ECO:0000256" key="7">
    <source>
        <dbReference type="ARBA" id="ARBA00023235"/>
    </source>
</evidence>
<evidence type="ECO:0000256" key="12">
    <source>
        <dbReference type="SAM" id="MobiDB-lite"/>
    </source>
</evidence>
<dbReference type="InterPro" id="IPR013986">
    <property type="entry name" value="DExx_box_DNA_helicase_dom_sf"/>
</dbReference>
<evidence type="ECO:0000256" key="5">
    <source>
        <dbReference type="ARBA" id="ARBA00022840"/>
    </source>
</evidence>
<evidence type="ECO:0000259" key="14">
    <source>
        <dbReference type="PROSITE" id="PS51217"/>
    </source>
</evidence>
<dbReference type="AlphaFoldDB" id="A0A4U0UH04"/>
<dbReference type="GO" id="GO:0000725">
    <property type="term" value="P:recombinational repair"/>
    <property type="evidence" value="ECO:0007669"/>
    <property type="project" value="TreeGrafter"/>
</dbReference>
<accession>A0A4U0UH04</accession>
<dbReference type="InterPro" id="IPR027417">
    <property type="entry name" value="P-loop_NTPase"/>
</dbReference>
<evidence type="ECO:0000259" key="13">
    <source>
        <dbReference type="PROSITE" id="PS51198"/>
    </source>
</evidence>
<dbReference type="Proteomes" id="UP000310066">
    <property type="component" value="Unassembled WGS sequence"/>
</dbReference>
<dbReference type="Gene3D" id="3.40.50.300">
    <property type="entry name" value="P-loop containing nucleotide triphosphate hydrolases"/>
    <property type="match status" value="2"/>
</dbReference>
<evidence type="ECO:0000256" key="6">
    <source>
        <dbReference type="ARBA" id="ARBA00023125"/>
    </source>
</evidence>
<dbReference type="CDD" id="cd17932">
    <property type="entry name" value="DEXQc_UvrD"/>
    <property type="match status" value="1"/>
</dbReference>
<dbReference type="InterPro" id="IPR000212">
    <property type="entry name" value="DNA_helicase_UvrD/REP"/>
</dbReference>
<organism evidence="15 16">
    <name type="scientific">Friedmanniomyces endolithicus</name>
    <dbReference type="NCBI Taxonomy" id="329885"/>
    <lineage>
        <taxon>Eukaryota</taxon>
        <taxon>Fungi</taxon>
        <taxon>Dikarya</taxon>
        <taxon>Ascomycota</taxon>
        <taxon>Pezizomycotina</taxon>
        <taxon>Dothideomycetes</taxon>
        <taxon>Dothideomycetidae</taxon>
        <taxon>Mycosphaerellales</taxon>
        <taxon>Teratosphaeriaceae</taxon>
        <taxon>Friedmanniomyces</taxon>
    </lineage>
</organism>
<evidence type="ECO:0000256" key="3">
    <source>
        <dbReference type="ARBA" id="ARBA00022801"/>
    </source>
</evidence>
<evidence type="ECO:0000313" key="15">
    <source>
        <dbReference type="EMBL" id="TKA34657.1"/>
    </source>
</evidence>
<name>A0A4U0UH04_9PEZI</name>
<dbReference type="GO" id="GO:0043138">
    <property type="term" value="F:3'-5' DNA helicase activity"/>
    <property type="evidence" value="ECO:0007669"/>
    <property type="project" value="UniProtKB-EC"/>
</dbReference>
<dbReference type="CDD" id="cd18807">
    <property type="entry name" value="SF1_C_UvrD"/>
    <property type="match status" value="1"/>
</dbReference>
<dbReference type="Pfam" id="PF13361">
    <property type="entry name" value="UvrD_C"/>
    <property type="match status" value="1"/>
</dbReference>
<dbReference type="GO" id="GO:0005524">
    <property type="term" value="F:ATP binding"/>
    <property type="evidence" value="ECO:0007669"/>
    <property type="project" value="UniProtKB-UniRule"/>
</dbReference>
<sequence length="986" mass="108600">MATGILSDLNEAQCEAVTTAADVVQVLAPPGSGKTKTLTARVAYLLAERRLKPWNIIVCTFTVKAANEMKERITKFVGHECAKQLKLGTFHSVALRYLKQYGQHIGLGKDFGIADSSDSKAIVKRIIKKNDYSIDAGGARGRISTQKAKGIDSEQLSRKAKNVEQQEFARIYQEYEETLKASNLLDYDDLLLRCCMLLRAEPACVSNVEALLIDEYQDTNNIQYELMGLFAQHRNVITIVGDPDQSIYGFRSAEIKNLTRMKQHWPDTLTINLEENYRSSGAILHAAQHIIEQDESRPPKKLQATHTYGQRPVLRKLPSAAAEADWLVAELKRIQALSGNLLQPNDFAVLLRSAALSRAIETALGREGVPYRMIGGMRFFDRAEVKLLVDYLRVVDAPSNNEAVERIINVPPRRVGEGTVKGLHEEARLKGVSLWSLVLDVVQGRCKPTTKVTPATLTGLAKFVDVILSAQRKLASVTAESAPLVNLLQHLITKLVYQDHLKRKFPDEYEARWTNVEELLAQTVEASDPQRLTAMVEDGALPSIGGLERRTESVTEDALSLFLANVTLATAGAEKAEQDGEKAQQLTISTIHGAKGLEWPVVFIPACYDGSIPHSRADDNDEERRLLYVGMTRAQALLYLSTPLQNSQREEASMSTFLAQPGVATFFEEHGPSIATADVQALAKTLRRDCPSNTAITESKKTLERDEDNYWPLTGEEPFEERAKWDRSRAGDATWCSGNTKSVSVFSTAAVTMQQHQEFSTATATTKPGFVSAKAQYDEILEQQKLKKVDERAAQAKQAKAVSDDKPKTRKRQIEGQGTIASFFAKPPGRAGDQSITSGGDSLPNPKIESAMPSAKRAKQPLQELRNVNRAPSEKALVRPLLPAHKLSSAHLLRLPPSSTNMPAVSAGNTYMFLSSSPPQSEEEPAPEPADGMSTNDEVCVEGTAMVKVRPATTFHTTSMQIAAPQRKTLGTRRSLQGWNARGGKR</sequence>
<dbReference type="STRING" id="329885.A0A4U0UH04"/>
<evidence type="ECO:0000256" key="9">
    <source>
        <dbReference type="ARBA" id="ARBA00034808"/>
    </source>
</evidence>
<comment type="catalytic activity">
    <reaction evidence="8">
        <text>Couples ATP hydrolysis with the unwinding of duplex DNA by translocating in the 3'-5' direction.</text>
        <dbReference type="EC" id="5.6.2.4"/>
    </reaction>
</comment>
<keyword evidence="6" id="KW-0238">DNA-binding</keyword>
<keyword evidence="3 11" id="KW-0378">Hydrolase</keyword>
<comment type="caution">
    <text evidence="15">The sequence shown here is derived from an EMBL/GenBank/DDBJ whole genome shotgun (WGS) entry which is preliminary data.</text>
</comment>
<dbReference type="SUPFAM" id="SSF52540">
    <property type="entry name" value="P-loop containing nucleoside triphosphate hydrolases"/>
    <property type="match status" value="1"/>
</dbReference>
<dbReference type="PANTHER" id="PTHR11070:SF2">
    <property type="entry name" value="ATP-DEPENDENT DNA HELICASE SRS2"/>
    <property type="match status" value="1"/>
</dbReference>
<evidence type="ECO:0000313" key="16">
    <source>
        <dbReference type="Proteomes" id="UP000310066"/>
    </source>
</evidence>
<feature type="region of interest" description="Disordered" evidence="12">
    <location>
        <begin position="904"/>
        <end position="936"/>
    </location>
</feature>
<keyword evidence="7" id="KW-0413">Isomerase</keyword>
<dbReference type="GO" id="GO:0016787">
    <property type="term" value="F:hydrolase activity"/>
    <property type="evidence" value="ECO:0007669"/>
    <property type="project" value="UniProtKB-UniRule"/>
</dbReference>
<dbReference type="Pfam" id="PF00580">
    <property type="entry name" value="UvrD-helicase"/>
    <property type="match status" value="1"/>
</dbReference>
<feature type="compositionally biased region" description="Polar residues" evidence="12">
    <location>
        <begin position="904"/>
        <end position="914"/>
    </location>
</feature>
<dbReference type="Gene3D" id="1.10.486.10">
    <property type="entry name" value="PCRA, domain 4"/>
    <property type="match status" value="1"/>
</dbReference>
<dbReference type="Gene3D" id="1.10.10.160">
    <property type="match status" value="1"/>
</dbReference>
<evidence type="ECO:0000256" key="10">
    <source>
        <dbReference type="ARBA" id="ARBA00048988"/>
    </source>
</evidence>
<dbReference type="EMBL" id="NAJP01000078">
    <property type="protein sequence ID" value="TKA34657.1"/>
    <property type="molecule type" value="Genomic_DNA"/>
</dbReference>
<protein>
    <recommendedName>
        <fullName evidence="9">DNA 3'-5' helicase</fullName>
        <ecNumber evidence="9">5.6.2.4</ecNumber>
    </recommendedName>
</protein>
<feature type="domain" description="UvrD-like helicase C-terminal" evidence="14">
    <location>
        <begin position="281"/>
        <end position="596"/>
    </location>
</feature>
<evidence type="ECO:0000256" key="1">
    <source>
        <dbReference type="ARBA" id="ARBA00009922"/>
    </source>
</evidence>
<dbReference type="EC" id="5.6.2.4" evidence="9"/>
<evidence type="ECO:0000256" key="8">
    <source>
        <dbReference type="ARBA" id="ARBA00034617"/>
    </source>
</evidence>
<feature type="binding site" evidence="11">
    <location>
        <begin position="28"/>
        <end position="35"/>
    </location>
    <ligand>
        <name>ATP</name>
        <dbReference type="ChEBI" id="CHEBI:30616"/>
    </ligand>
</feature>
<feature type="region of interest" description="Disordered" evidence="12">
    <location>
        <begin position="963"/>
        <end position="986"/>
    </location>
</feature>
<dbReference type="PANTHER" id="PTHR11070">
    <property type="entry name" value="UVRD / RECB / PCRA DNA HELICASE FAMILY MEMBER"/>
    <property type="match status" value="1"/>
</dbReference>
<feature type="domain" description="UvrD-like helicase ATP-binding" evidence="13">
    <location>
        <begin position="7"/>
        <end position="280"/>
    </location>
</feature>
<evidence type="ECO:0000256" key="2">
    <source>
        <dbReference type="ARBA" id="ARBA00022741"/>
    </source>
</evidence>
<comment type="catalytic activity">
    <reaction evidence="10">
        <text>ATP + H2O = ADP + phosphate + H(+)</text>
        <dbReference type="Rhea" id="RHEA:13065"/>
        <dbReference type="ChEBI" id="CHEBI:15377"/>
        <dbReference type="ChEBI" id="CHEBI:15378"/>
        <dbReference type="ChEBI" id="CHEBI:30616"/>
        <dbReference type="ChEBI" id="CHEBI:43474"/>
        <dbReference type="ChEBI" id="CHEBI:456216"/>
        <dbReference type="EC" id="5.6.2.4"/>
    </reaction>
</comment>
<dbReference type="OrthoDB" id="1470711at2759"/>
<dbReference type="PROSITE" id="PS51217">
    <property type="entry name" value="UVRD_HELICASE_CTER"/>
    <property type="match status" value="1"/>
</dbReference>
<gene>
    <name evidence="15" type="ORF">B0A54_13801</name>
</gene>
<dbReference type="GO" id="GO:0005634">
    <property type="term" value="C:nucleus"/>
    <property type="evidence" value="ECO:0007669"/>
    <property type="project" value="TreeGrafter"/>
</dbReference>
<evidence type="ECO:0000256" key="4">
    <source>
        <dbReference type="ARBA" id="ARBA00022806"/>
    </source>
</evidence>
<dbReference type="GO" id="GO:0003677">
    <property type="term" value="F:DNA binding"/>
    <property type="evidence" value="ECO:0007669"/>
    <property type="project" value="UniProtKB-KW"/>
</dbReference>
<comment type="similarity">
    <text evidence="1">Belongs to the helicase family. UvrD subfamily.</text>
</comment>
<evidence type="ECO:0000256" key="11">
    <source>
        <dbReference type="PROSITE-ProRule" id="PRU00560"/>
    </source>
</evidence>
<proteinExistence type="inferred from homology"/>
<feature type="region of interest" description="Disordered" evidence="12">
    <location>
        <begin position="797"/>
        <end position="860"/>
    </location>
</feature>